<gene>
    <name evidence="2" type="ORF">G3572_05160</name>
</gene>
<dbReference type="InterPro" id="IPR036844">
    <property type="entry name" value="Hint_dom_sf"/>
</dbReference>
<feature type="domain" description="Hedgehog/Intein (Hint)" evidence="1">
    <location>
        <begin position="148"/>
        <end position="285"/>
    </location>
</feature>
<keyword evidence="3" id="KW-1185">Reference proteome</keyword>
<dbReference type="Gene3D" id="2.170.16.10">
    <property type="entry name" value="Hedgehog/Intein (Hint) domain"/>
    <property type="match status" value="1"/>
</dbReference>
<dbReference type="RefSeq" id="WP_164609561.1">
    <property type="nucleotide sequence ID" value="NZ_JAAIKE010000001.1"/>
</dbReference>
<dbReference type="InterPro" id="IPR028992">
    <property type="entry name" value="Hedgehog/Intein_dom"/>
</dbReference>
<organism evidence="2 3">
    <name type="scientific">Pseudotabrizicola algicola</name>
    <dbReference type="NCBI Taxonomy" id="2709381"/>
    <lineage>
        <taxon>Bacteria</taxon>
        <taxon>Pseudomonadati</taxon>
        <taxon>Pseudomonadota</taxon>
        <taxon>Alphaproteobacteria</taxon>
        <taxon>Rhodobacterales</taxon>
        <taxon>Paracoccaceae</taxon>
        <taxon>Pseudotabrizicola</taxon>
    </lineage>
</organism>
<dbReference type="AlphaFoldDB" id="A0A6B3RHS6"/>
<name>A0A6B3RHS6_9RHOB</name>
<dbReference type="Proteomes" id="UP000481421">
    <property type="component" value="Unassembled WGS sequence"/>
</dbReference>
<reference evidence="2 3" key="1">
    <citation type="submission" date="2020-02" db="EMBL/GenBank/DDBJ databases">
        <title>Rhodobacter algicola sp. nov., isolated from microalga culture.</title>
        <authorList>
            <person name="Park C.-Y."/>
        </authorList>
    </citation>
    <scope>NUCLEOTIDE SEQUENCE [LARGE SCALE GENOMIC DNA]</scope>
    <source>
        <strain evidence="2 3">ETT8</strain>
    </source>
</reference>
<evidence type="ECO:0000259" key="1">
    <source>
        <dbReference type="Pfam" id="PF13403"/>
    </source>
</evidence>
<comment type="caution">
    <text evidence="2">The sequence shown here is derived from an EMBL/GenBank/DDBJ whole genome shotgun (WGS) entry which is preliminary data.</text>
</comment>
<evidence type="ECO:0000313" key="2">
    <source>
        <dbReference type="EMBL" id="NEX45584.1"/>
    </source>
</evidence>
<proteinExistence type="predicted"/>
<protein>
    <submittedName>
        <fullName evidence="2">Hint domain-containing protein</fullName>
    </submittedName>
</protein>
<dbReference type="Pfam" id="PF13403">
    <property type="entry name" value="Hint_2"/>
    <property type="match status" value="1"/>
</dbReference>
<sequence>MPAVELFLRGDQIATYASLSSSGNGDNMTVTMTGVTPLGGAHVTYRVVVRQVGNGQSGFQNGQFVDIYAWPDDDPPDPPIFRSLNPQHDQFQGRAASNRHQIFTSPARVLFQLDPIQPGTLRLGPGAHPPRNTRLPFSGFPSTPPAIPCFVQGTLIRTNLGEIPVERIRPGVMVQTMDNGFKPVIWAGQRKVCGLGSLAPVRFEAGTAGNHRRLLVSPQHRMLMSGWRSELATGERETFAAAVHLVNGGRVRRVRRPMVTYVHLLCEAHQVIFADGAPTESLFPGGSALSAFDRPARDEIRRLFPQLCPREGAGGGLARPVLNRVAARVALA</sequence>
<dbReference type="SUPFAM" id="SSF51294">
    <property type="entry name" value="Hedgehog/intein (Hint) domain"/>
    <property type="match status" value="1"/>
</dbReference>
<dbReference type="EMBL" id="JAAIKE010000001">
    <property type="protein sequence ID" value="NEX45584.1"/>
    <property type="molecule type" value="Genomic_DNA"/>
</dbReference>
<evidence type="ECO:0000313" key="3">
    <source>
        <dbReference type="Proteomes" id="UP000481421"/>
    </source>
</evidence>
<accession>A0A6B3RHS6</accession>